<dbReference type="EMBL" id="GGEC01054071">
    <property type="protein sequence ID" value="MBX34555.1"/>
    <property type="molecule type" value="Transcribed_RNA"/>
</dbReference>
<organism evidence="1">
    <name type="scientific">Rhizophora mucronata</name>
    <name type="common">Asiatic mangrove</name>
    <dbReference type="NCBI Taxonomy" id="61149"/>
    <lineage>
        <taxon>Eukaryota</taxon>
        <taxon>Viridiplantae</taxon>
        <taxon>Streptophyta</taxon>
        <taxon>Embryophyta</taxon>
        <taxon>Tracheophyta</taxon>
        <taxon>Spermatophyta</taxon>
        <taxon>Magnoliopsida</taxon>
        <taxon>eudicotyledons</taxon>
        <taxon>Gunneridae</taxon>
        <taxon>Pentapetalae</taxon>
        <taxon>rosids</taxon>
        <taxon>fabids</taxon>
        <taxon>Malpighiales</taxon>
        <taxon>Rhizophoraceae</taxon>
        <taxon>Rhizophora</taxon>
    </lineage>
</organism>
<proteinExistence type="predicted"/>
<name>A0A2P2MWG0_RHIMU</name>
<sequence>MNISNLMLRKSIAHVHISTQIK</sequence>
<evidence type="ECO:0000313" key="1">
    <source>
        <dbReference type="EMBL" id="MBX34555.1"/>
    </source>
</evidence>
<protein>
    <submittedName>
        <fullName evidence="1">Uncharacterized protein</fullName>
    </submittedName>
</protein>
<dbReference type="AlphaFoldDB" id="A0A2P2MWG0"/>
<reference evidence="1" key="1">
    <citation type="submission" date="2018-02" db="EMBL/GenBank/DDBJ databases">
        <title>Rhizophora mucronata_Transcriptome.</title>
        <authorList>
            <person name="Meera S.P."/>
            <person name="Sreeshan A."/>
            <person name="Augustine A."/>
        </authorList>
    </citation>
    <scope>NUCLEOTIDE SEQUENCE</scope>
    <source>
        <tissue evidence="1">Leaf</tissue>
    </source>
</reference>
<accession>A0A2P2MWG0</accession>